<keyword evidence="2" id="KW-1185">Reference proteome</keyword>
<dbReference type="EMBL" id="CAJZBQ010000040">
    <property type="protein sequence ID" value="CAG9326311.1"/>
    <property type="molecule type" value="Genomic_DNA"/>
</dbReference>
<comment type="caution">
    <text evidence="1">The sequence shown here is derived from an EMBL/GenBank/DDBJ whole genome shotgun (WGS) entry which is preliminary data.</text>
</comment>
<evidence type="ECO:0000313" key="1">
    <source>
        <dbReference type="EMBL" id="CAG9326311.1"/>
    </source>
</evidence>
<evidence type="ECO:0000313" key="2">
    <source>
        <dbReference type="Proteomes" id="UP001162131"/>
    </source>
</evidence>
<dbReference type="Proteomes" id="UP001162131">
    <property type="component" value="Unassembled WGS sequence"/>
</dbReference>
<name>A0AAU9JZJ3_9CILI</name>
<reference evidence="1" key="1">
    <citation type="submission" date="2021-09" db="EMBL/GenBank/DDBJ databases">
        <authorList>
            <consortium name="AG Swart"/>
            <person name="Singh M."/>
            <person name="Singh A."/>
            <person name="Seah K."/>
            <person name="Emmerich C."/>
        </authorList>
    </citation>
    <scope>NUCLEOTIDE SEQUENCE</scope>
    <source>
        <strain evidence="1">ATCC30299</strain>
    </source>
</reference>
<accession>A0AAU9JZJ3</accession>
<sequence length="70" mass="8463">MEDWWWRGIFIWREALGIISRSLRWKPKRKDSSKFEEAKFREENSENRGLIIKFGKGGNHQECFGLCIFI</sequence>
<proteinExistence type="predicted"/>
<gene>
    <name evidence="1" type="ORF">BSTOLATCC_MIC40740</name>
</gene>
<protein>
    <submittedName>
        <fullName evidence="1">Uncharacterized protein</fullName>
    </submittedName>
</protein>
<organism evidence="1 2">
    <name type="scientific">Blepharisma stoltei</name>
    <dbReference type="NCBI Taxonomy" id="1481888"/>
    <lineage>
        <taxon>Eukaryota</taxon>
        <taxon>Sar</taxon>
        <taxon>Alveolata</taxon>
        <taxon>Ciliophora</taxon>
        <taxon>Postciliodesmatophora</taxon>
        <taxon>Heterotrichea</taxon>
        <taxon>Heterotrichida</taxon>
        <taxon>Blepharismidae</taxon>
        <taxon>Blepharisma</taxon>
    </lineage>
</organism>
<dbReference type="AlphaFoldDB" id="A0AAU9JZJ3"/>